<proteinExistence type="predicted"/>
<protein>
    <submittedName>
        <fullName evidence="1">Uncharacterized protein</fullName>
    </submittedName>
</protein>
<accession>A0A438FMK1</accession>
<gene>
    <name evidence="1" type="ORF">CK203_020492</name>
</gene>
<reference evidence="1 2" key="1">
    <citation type="journal article" date="2018" name="PLoS Genet.">
        <title>Population sequencing reveals clonal diversity and ancestral inbreeding in the grapevine cultivar Chardonnay.</title>
        <authorList>
            <person name="Roach M.J."/>
            <person name="Johnson D.L."/>
            <person name="Bohlmann J."/>
            <person name="van Vuuren H.J."/>
            <person name="Jones S.J."/>
            <person name="Pretorius I.S."/>
            <person name="Schmidt S.A."/>
            <person name="Borneman A.R."/>
        </authorList>
    </citation>
    <scope>NUCLEOTIDE SEQUENCE [LARGE SCALE GENOMIC DNA]</scope>
    <source>
        <strain evidence="2">cv. Chardonnay</strain>
        <tissue evidence="1">Leaf</tissue>
    </source>
</reference>
<dbReference type="EMBL" id="QGNW01000842">
    <property type="protein sequence ID" value="RVW61223.1"/>
    <property type="molecule type" value="Genomic_DNA"/>
</dbReference>
<dbReference type="Proteomes" id="UP000288805">
    <property type="component" value="Unassembled WGS sequence"/>
</dbReference>
<sequence>MVVDEGNAIHCHLQWAKILVRSYGRKVPRMILHVVVRVKVKDESNKVKCVLKGKWVSQEEHLWLAKGVVGLAFST</sequence>
<comment type="caution">
    <text evidence="1">The sequence shown here is derived from an EMBL/GenBank/DDBJ whole genome shotgun (WGS) entry which is preliminary data.</text>
</comment>
<evidence type="ECO:0000313" key="1">
    <source>
        <dbReference type="EMBL" id="RVW61223.1"/>
    </source>
</evidence>
<dbReference type="AlphaFoldDB" id="A0A438FMK1"/>
<evidence type="ECO:0000313" key="2">
    <source>
        <dbReference type="Proteomes" id="UP000288805"/>
    </source>
</evidence>
<organism evidence="1 2">
    <name type="scientific">Vitis vinifera</name>
    <name type="common">Grape</name>
    <dbReference type="NCBI Taxonomy" id="29760"/>
    <lineage>
        <taxon>Eukaryota</taxon>
        <taxon>Viridiplantae</taxon>
        <taxon>Streptophyta</taxon>
        <taxon>Embryophyta</taxon>
        <taxon>Tracheophyta</taxon>
        <taxon>Spermatophyta</taxon>
        <taxon>Magnoliopsida</taxon>
        <taxon>eudicotyledons</taxon>
        <taxon>Gunneridae</taxon>
        <taxon>Pentapetalae</taxon>
        <taxon>rosids</taxon>
        <taxon>Vitales</taxon>
        <taxon>Vitaceae</taxon>
        <taxon>Viteae</taxon>
        <taxon>Vitis</taxon>
    </lineage>
</organism>
<name>A0A438FMK1_VITVI</name>